<evidence type="ECO:0000313" key="1">
    <source>
        <dbReference type="EMBL" id="KAK1288315.1"/>
    </source>
</evidence>
<proteinExistence type="predicted"/>
<dbReference type="EMBL" id="JAUJYO010000019">
    <property type="protein sequence ID" value="KAK1288315.1"/>
    <property type="molecule type" value="Genomic_DNA"/>
</dbReference>
<sequence>MEKIRAEIKRLTDSKEIFAKEIEKLLLWKSLISLQMDKLMKDNSNLSMACGGSAGVTRGLRKV</sequence>
<reference evidence="1" key="2">
    <citation type="submission" date="2023-06" db="EMBL/GenBank/DDBJ databases">
        <authorList>
            <person name="Ma L."/>
            <person name="Liu K.-W."/>
            <person name="Li Z."/>
            <person name="Hsiao Y.-Y."/>
            <person name="Qi Y."/>
            <person name="Fu T."/>
            <person name="Tang G."/>
            <person name="Zhang D."/>
            <person name="Sun W.-H."/>
            <person name="Liu D.-K."/>
            <person name="Li Y."/>
            <person name="Chen G.-Z."/>
            <person name="Liu X.-D."/>
            <person name="Liao X.-Y."/>
            <person name="Jiang Y.-T."/>
            <person name="Yu X."/>
            <person name="Hao Y."/>
            <person name="Huang J."/>
            <person name="Zhao X.-W."/>
            <person name="Ke S."/>
            <person name="Chen Y.-Y."/>
            <person name="Wu W.-L."/>
            <person name="Hsu J.-L."/>
            <person name="Lin Y.-F."/>
            <person name="Huang M.-D."/>
            <person name="Li C.-Y."/>
            <person name="Huang L."/>
            <person name="Wang Z.-W."/>
            <person name="Zhao X."/>
            <person name="Zhong W.-Y."/>
            <person name="Peng D.-H."/>
            <person name="Ahmad S."/>
            <person name="Lan S."/>
            <person name="Zhang J.-S."/>
            <person name="Tsai W.-C."/>
            <person name="Van De Peer Y."/>
            <person name="Liu Z.-J."/>
        </authorList>
    </citation>
    <scope>NUCLEOTIDE SEQUENCE</scope>
    <source>
        <strain evidence="1">CP</strain>
        <tissue evidence="1">Leaves</tissue>
    </source>
</reference>
<accession>A0AAV9CHC1</accession>
<gene>
    <name evidence="1" type="ORF">QJS10_CPB19g00225</name>
</gene>
<dbReference type="Proteomes" id="UP001180020">
    <property type="component" value="Unassembled WGS sequence"/>
</dbReference>
<name>A0AAV9CHC1_ACOCL</name>
<keyword evidence="2" id="KW-1185">Reference proteome</keyword>
<organism evidence="1 2">
    <name type="scientific">Acorus calamus</name>
    <name type="common">Sweet flag</name>
    <dbReference type="NCBI Taxonomy" id="4465"/>
    <lineage>
        <taxon>Eukaryota</taxon>
        <taxon>Viridiplantae</taxon>
        <taxon>Streptophyta</taxon>
        <taxon>Embryophyta</taxon>
        <taxon>Tracheophyta</taxon>
        <taxon>Spermatophyta</taxon>
        <taxon>Magnoliopsida</taxon>
        <taxon>Liliopsida</taxon>
        <taxon>Acoraceae</taxon>
        <taxon>Acorus</taxon>
    </lineage>
</organism>
<protein>
    <submittedName>
        <fullName evidence="1">Uncharacterized protein</fullName>
    </submittedName>
</protein>
<dbReference type="AlphaFoldDB" id="A0AAV9CHC1"/>
<comment type="caution">
    <text evidence="1">The sequence shown here is derived from an EMBL/GenBank/DDBJ whole genome shotgun (WGS) entry which is preliminary data.</text>
</comment>
<evidence type="ECO:0000313" key="2">
    <source>
        <dbReference type="Proteomes" id="UP001180020"/>
    </source>
</evidence>
<reference evidence="1" key="1">
    <citation type="journal article" date="2023" name="Nat. Commun.">
        <title>Diploid and tetraploid genomes of Acorus and the evolution of monocots.</title>
        <authorList>
            <person name="Ma L."/>
            <person name="Liu K.W."/>
            <person name="Li Z."/>
            <person name="Hsiao Y.Y."/>
            <person name="Qi Y."/>
            <person name="Fu T."/>
            <person name="Tang G.D."/>
            <person name="Zhang D."/>
            <person name="Sun W.H."/>
            <person name="Liu D.K."/>
            <person name="Li Y."/>
            <person name="Chen G.Z."/>
            <person name="Liu X.D."/>
            <person name="Liao X.Y."/>
            <person name="Jiang Y.T."/>
            <person name="Yu X."/>
            <person name="Hao Y."/>
            <person name="Huang J."/>
            <person name="Zhao X.W."/>
            <person name="Ke S."/>
            <person name="Chen Y.Y."/>
            <person name="Wu W.L."/>
            <person name="Hsu J.L."/>
            <person name="Lin Y.F."/>
            <person name="Huang M.D."/>
            <person name="Li C.Y."/>
            <person name="Huang L."/>
            <person name="Wang Z.W."/>
            <person name="Zhao X."/>
            <person name="Zhong W.Y."/>
            <person name="Peng D.H."/>
            <person name="Ahmad S."/>
            <person name="Lan S."/>
            <person name="Zhang J.S."/>
            <person name="Tsai W.C."/>
            <person name="Van de Peer Y."/>
            <person name="Liu Z.J."/>
        </authorList>
    </citation>
    <scope>NUCLEOTIDE SEQUENCE</scope>
    <source>
        <strain evidence="1">CP</strain>
    </source>
</reference>